<dbReference type="AlphaFoldDB" id="A0A069A8P8"/>
<keyword evidence="1" id="KW-0812">Transmembrane</keyword>
<organism evidence="3">
    <name type="scientific">Clostridioides difficile</name>
    <name type="common">Peptoclostridium difficile</name>
    <dbReference type="NCBI Taxonomy" id="1496"/>
    <lineage>
        <taxon>Bacteria</taxon>
        <taxon>Bacillati</taxon>
        <taxon>Bacillota</taxon>
        <taxon>Clostridia</taxon>
        <taxon>Peptostreptococcales</taxon>
        <taxon>Peptostreptococcaceae</taxon>
        <taxon>Clostridioides</taxon>
    </lineage>
</organism>
<sequence length="95" mass="11393">MKKFLYALYSFIVIIANFRLKEKNYNFILLAIFFILLLIQNGVLKTGYQNRATFYQDNYFNGEDKNDKIKFMTIKIFIFLSLPLCFNILFNYLTS</sequence>
<name>A0A069A8P8_CLODI</name>
<evidence type="ECO:0000313" key="2">
    <source>
        <dbReference type="EMBL" id="CDS86943.1"/>
    </source>
</evidence>
<dbReference type="EMBL" id="LK932515">
    <property type="protein sequence ID" value="CDS87274.1"/>
    <property type="molecule type" value="Genomic_DNA"/>
</dbReference>
<feature type="transmembrane region" description="Helical" evidence="1">
    <location>
        <begin position="26"/>
        <end position="44"/>
    </location>
</feature>
<accession>A0A069A8P8</accession>
<keyword evidence="1" id="KW-1133">Transmembrane helix</keyword>
<reference evidence="3" key="1">
    <citation type="submission" date="2014-07" db="EMBL/GenBank/DDBJ databases">
        <authorList>
            <person name="Monot Marc"/>
        </authorList>
    </citation>
    <scope>NUCLEOTIDE SEQUENCE</scope>
    <source>
        <strain evidence="4">7032989</strain>
        <strain evidence="2">7032994</strain>
    </source>
</reference>
<keyword evidence="1" id="KW-0472">Membrane</keyword>
<feature type="transmembrane region" description="Helical" evidence="1">
    <location>
        <begin position="5"/>
        <end position="20"/>
    </location>
</feature>
<protein>
    <submittedName>
        <fullName evidence="3">Uncharacterized protein</fullName>
    </submittedName>
</protein>
<evidence type="ECO:0000313" key="4">
    <source>
        <dbReference type="EMBL" id="CDT81789.1"/>
    </source>
</evidence>
<proteinExistence type="predicted"/>
<evidence type="ECO:0000313" key="3">
    <source>
        <dbReference type="EMBL" id="CDS87274.1"/>
    </source>
</evidence>
<dbReference type="EMBL" id="LK932400">
    <property type="protein sequence ID" value="CDS86943.1"/>
    <property type="molecule type" value="Genomic_DNA"/>
</dbReference>
<evidence type="ECO:0000256" key="1">
    <source>
        <dbReference type="SAM" id="Phobius"/>
    </source>
</evidence>
<dbReference type="RefSeq" id="WP_004454501.1">
    <property type="nucleotide sequence ID" value="NZ_BIRE01000008.1"/>
</dbReference>
<feature type="transmembrane region" description="Helical" evidence="1">
    <location>
        <begin position="74"/>
        <end position="93"/>
    </location>
</feature>
<dbReference type="EMBL" id="LK933537">
    <property type="protein sequence ID" value="CDT81789.1"/>
    <property type="molecule type" value="Genomic_DNA"/>
</dbReference>
<gene>
    <name evidence="4" type="ORF">BN1095_920001</name>
    <name evidence="3" type="ORF">BN1096_610100</name>
    <name evidence="2" type="ORF">BN1097_610050</name>
</gene>